<dbReference type="Pfam" id="PF02535">
    <property type="entry name" value="Zip"/>
    <property type="match status" value="3"/>
</dbReference>
<dbReference type="GO" id="GO:0005886">
    <property type="term" value="C:plasma membrane"/>
    <property type="evidence" value="ECO:0007669"/>
    <property type="project" value="TreeGrafter"/>
</dbReference>
<sequence length="516" mass="55106">MKHSACVCLALWAAATAADLVPRQTAAPSTTAASPEITAVTDCHLHGTELFCFAGTEEYRVHSTPTATTDLPAEFTGCHNHGSDLYCLGPDGSDIELESTAEGAHEHEQGSEEDHDHEHEEESGGAHCHFHAGVEHCEEEHTEGGEADADTEGEERHCHFHAGVEHCEEHGASSESSVTCEAPSRDYNVGLRVGLLFVILATSAIGVFAPILLQRIWPKKFSLPLMVLRQFGTGIIISTAFIHLYTHAALMFGNECVRGIEYEGVTAAIVMAGIFLSFLVEYIGHRFMHAKAKRAGEVTATDQSRFSLSTQVTGILVMEAGILFHSILIGLTLVVAGDSFFITLFIVILFHQFFEGIALGSRIADLGTTRIIAHSIPTTGDASNAAQMTDKSAPTADETSASSVTIEEVSYPLAKKLGLAALFAFITPIGMAIGIGVLQQFNGRDQTTLIAIGTLDALSAGILIWVGVVEMWAGDWMTGIHGRPAELADADLVTVVLSLFGLISGLVLMSVLGRWA</sequence>
<feature type="transmembrane region" description="Helical" evidence="6">
    <location>
        <begin position="225"/>
        <end position="245"/>
    </location>
</feature>
<feature type="region of interest" description="Disordered" evidence="5">
    <location>
        <begin position="136"/>
        <end position="155"/>
    </location>
</feature>
<comment type="caution">
    <text evidence="8">The sequence shown here is derived from an EMBL/GenBank/DDBJ whole genome shotgun (WGS) entry which is preliminary data.</text>
</comment>
<evidence type="ECO:0000313" key="9">
    <source>
        <dbReference type="Proteomes" id="UP000813444"/>
    </source>
</evidence>
<feature type="signal peptide" evidence="7">
    <location>
        <begin position="1"/>
        <end position="18"/>
    </location>
</feature>
<evidence type="ECO:0000256" key="1">
    <source>
        <dbReference type="ARBA" id="ARBA00004141"/>
    </source>
</evidence>
<dbReference type="OrthoDB" id="448280at2759"/>
<proteinExistence type="predicted"/>
<keyword evidence="7" id="KW-0732">Signal</keyword>
<dbReference type="EMBL" id="JAGPNK010000003">
    <property type="protein sequence ID" value="KAH7325050.1"/>
    <property type="molecule type" value="Genomic_DNA"/>
</dbReference>
<dbReference type="PANTHER" id="PTHR11040:SF44">
    <property type="entry name" value="PROTEIN ZNTC-RELATED"/>
    <property type="match status" value="1"/>
</dbReference>
<feature type="region of interest" description="Disordered" evidence="5">
    <location>
        <begin position="91"/>
        <end position="125"/>
    </location>
</feature>
<keyword evidence="4 6" id="KW-0472">Membrane</keyword>
<evidence type="ECO:0000256" key="6">
    <source>
        <dbReference type="SAM" id="Phobius"/>
    </source>
</evidence>
<dbReference type="InterPro" id="IPR003689">
    <property type="entry name" value="ZIP"/>
</dbReference>
<feature type="transmembrane region" description="Helical" evidence="6">
    <location>
        <begin position="417"/>
        <end position="438"/>
    </location>
</feature>
<evidence type="ECO:0000256" key="3">
    <source>
        <dbReference type="ARBA" id="ARBA00022989"/>
    </source>
</evidence>
<feature type="chain" id="PRO_5035428796" description="Zinc/iron permease" evidence="7">
    <location>
        <begin position="19"/>
        <end position="516"/>
    </location>
</feature>
<protein>
    <recommendedName>
        <fullName evidence="10">Zinc/iron permease</fullName>
    </recommendedName>
</protein>
<keyword evidence="2 6" id="KW-0812">Transmembrane</keyword>
<feature type="transmembrane region" description="Helical" evidence="6">
    <location>
        <begin position="492"/>
        <end position="512"/>
    </location>
</feature>
<evidence type="ECO:0000256" key="4">
    <source>
        <dbReference type="ARBA" id="ARBA00023136"/>
    </source>
</evidence>
<feature type="transmembrane region" description="Helical" evidence="6">
    <location>
        <begin position="327"/>
        <end position="350"/>
    </location>
</feature>
<evidence type="ECO:0000256" key="7">
    <source>
        <dbReference type="SAM" id="SignalP"/>
    </source>
</evidence>
<keyword evidence="3 6" id="KW-1133">Transmembrane helix</keyword>
<organism evidence="8 9">
    <name type="scientific">Stachybotrys elegans</name>
    <dbReference type="NCBI Taxonomy" id="80388"/>
    <lineage>
        <taxon>Eukaryota</taxon>
        <taxon>Fungi</taxon>
        <taxon>Dikarya</taxon>
        <taxon>Ascomycota</taxon>
        <taxon>Pezizomycotina</taxon>
        <taxon>Sordariomycetes</taxon>
        <taxon>Hypocreomycetidae</taxon>
        <taxon>Hypocreales</taxon>
        <taxon>Stachybotryaceae</taxon>
        <taxon>Stachybotrys</taxon>
    </lineage>
</organism>
<evidence type="ECO:0008006" key="10">
    <source>
        <dbReference type="Google" id="ProtNLM"/>
    </source>
</evidence>
<feature type="transmembrane region" description="Helical" evidence="6">
    <location>
        <begin position="189"/>
        <end position="213"/>
    </location>
</feature>
<reference evidence="8" key="1">
    <citation type="journal article" date="2021" name="Nat. Commun.">
        <title>Genetic determinants of endophytism in the Arabidopsis root mycobiome.</title>
        <authorList>
            <person name="Mesny F."/>
            <person name="Miyauchi S."/>
            <person name="Thiergart T."/>
            <person name="Pickel B."/>
            <person name="Atanasova L."/>
            <person name="Karlsson M."/>
            <person name="Huettel B."/>
            <person name="Barry K.W."/>
            <person name="Haridas S."/>
            <person name="Chen C."/>
            <person name="Bauer D."/>
            <person name="Andreopoulos W."/>
            <person name="Pangilinan J."/>
            <person name="LaButti K."/>
            <person name="Riley R."/>
            <person name="Lipzen A."/>
            <person name="Clum A."/>
            <person name="Drula E."/>
            <person name="Henrissat B."/>
            <person name="Kohler A."/>
            <person name="Grigoriev I.V."/>
            <person name="Martin F.M."/>
            <person name="Hacquard S."/>
        </authorList>
    </citation>
    <scope>NUCLEOTIDE SEQUENCE</scope>
    <source>
        <strain evidence="8">MPI-CAGE-CH-0235</strain>
    </source>
</reference>
<dbReference type="PANTHER" id="PTHR11040">
    <property type="entry name" value="ZINC/IRON TRANSPORTER"/>
    <property type="match status" value="1"/>
</dbReference>
<evidence type="ECO:0000256" key="5">
    <source>
        <dbReference type="SAM" id="MobiDB-lite"/>
    </source>
</evidence>
<keyword evidence="9" id="KW-1185">Reference proteome</keyword>
<evidence type="ECO:0000313" key="8">
    <source>
        <dbReference type="EMBL" id="KAH7325050.1"/>
    </source>
</evidence>
<gene>
    <name evidence="8" type="ORF">B0I35DRAFT_406782</name>
</gene>
<accession>A0A8K0SZ10</accession>
<comment type="subcellular location">
    <subcellularLocation>
        <location evidence="1">Membrane</location>
        <topology evidence="1">Multi-pass membrane protein</topology>
    </subcellularLocation>
</comment>
<dbReference type="AlphaFoldDB" id="A0A8K0SZ10"/>
<name>A0A8K0SZ10_9HYPO</name>
<feature type="transmembrane region" description="Helical" evidence="6">
    <location>
        <begin position="265"/>
        <end position="284"/>
    </location>
</feature>
<dbReference type="GO" id="GO:0005385">
    <property type="term" value="F:zinc ion transmembrane transporter activity"/>
    <property type="evidence" value="ECO:0007669"/>
    <property type="project" value="TreeGrafter"/>
</dbReference>
<evidence type="ECO:0000256" key="2">
    <source>
        <dbReference type="ARBA" id="ARBA00022692"/>
    </source>
</evidence>
<feature type="transmembrane region" description="Helical" evidence="6">
    <location>
        <begin position="450"/>
        <end position="472"/>
    </location>
</feature>
<feature type="compositionally biased region" description="Basic and acidic residues" evidence="5">
    <location>
        <begin position="103"/>
        <end position="124"/>
    </location>
</feature>
<dbReference type="Proteomes" id="UP000813444">
    <property type="component" value="Unassembled WGS sequence"/>
</dbReference>